<evidence type="ECO:0000313" key="2">
    <source>
        <dbReference type="Proteomes" id="UP000244073"/>
    </source>
</evidence>
<dbReference type="EMBL" id="MSFN02000009">
    <property type="protein sequence ID" value="PTU17941.1"/>
    <property type="molecule type" value="Genomic_DNA"/>
</dbReference>
<dbReference type="AlphaFoldDB" id="A0A2T5LNT3"/>
<protein>
    <submittedName>
        <fullName evidence="1">Uncharacterized protein</fullName>
    </submittedName>
</protein>
<sequence length="58" mass="6367">MAPNFLHGQADTRRKSSYAIKFTESMTVIASSPEFSDLLEAISPSIERILVQVASDIP</sequence>
<gene>
    <name evidence="1" type="ORF">P175DRAFT_0504683</name>
</gene>
<reference evidence="1 2" key="1">
    <citation type="journal article" date="2018" name="Proc. Natl. Acad. Sci. U.S.A.">
        <title>Linking secondary metabolites to gene clusters through genome sequencing of six diverse Aspergillus species.</title>
        <authorList>
            <person name="Kaerboelling I."/>
            <person name="Vesth T.C."/>
            <person name="Frisvad J.C."/>
            <person name="Nybo J.L."/>
            <person name="Theobald S."/>
            <person name="Kuo A."/>
            <person name="Bowyer P."/>
            <person name="Matsuda Y."/>
            <person name="Mondo S."/>
            <person name="Lyhne E.K."/>
            <person name="Kogle M.E."/>
            <person name="Clum A."/>
            <person name="Lipzen A."/>
            <person name="Salamov A."/>
            <person name="Ngan C.Y."/>
            <person name="Daum C."/>
            <person name="Chiniquy J."/>
            <person name="Barry K."/>
            <person name="LaButti K."/>
            <person name="Haridas S."/>
            <person name="Simmons B.A."/>
            <person name="Magnuson J.K."/>
            <person name="Mortensen U.H."/>
            <person name="Larsen T.O."/>
            <person name="Grigoriev I.V."/>
            <person name="Baker S.E."/>
            <person name="Andersen M.R."/>
        </authorList>
    </citation>
    <scope>NUCLEOTIDE SEQUENCE [LARGE SCALE GENOMIC DNA]</scope>
    <source>
        <strain evidence="1 2">IBT 24754</strain>
    </source>
</reference>
<dbReference type="RefSeq" id="XP_040749333.1">
    <property type="nucleotide sequence ID" value="XM_040897927.1"/>
</dbReference>
<evidence type="ECO:0000313" key="1">
    <source>
        <dbReference type="EMBL" id="PTU17941.1"/>
    </source>
</evidence>
<dbReference type="VEuPathDB" id="FungiDB:P175DRAFT_0504683"/>
<dbReference type="GeneID" id="63814809"/>
<comment type="caution">
    <text evidence="1">The sequence shown here is derived from an EMBL/GenBank/DDBJ whole genome shotgun (WGS) entry which is preliminary data.</text>
</comment>
<accession>A0A2T5LNT3</accession>
<name>A0A2T5LNT3_9EURO</name>
<dbReference type="Proteomes" id="UP000244073">
    <property type="component" value="Unassembled WGS sequence"/>
</dbReference>
<proteinExistence type="predicted"/>
<organism evidence="1 2">
    <name type="scientific">Aspergillus ochraceoroseus IBT 24754</name>
    <dbReference type="NCBI Taxonomy" id="1392256"/>
    <lineage>
        <taxon>Eukaryota</taxon>
        <taxon>Fungi</taxon>
        <taxon>Dikarya</taxon>
        <taxon>Ascomycota</taxon>
        <taxon>Pezizomycotina</taxon>
        <taxon>Eurotiomycetes</taxon>
        <taxon>Eurotiomycetidae</taxon>
        <taxon>Eurotiales</taxon>
        <taxon>Aspergillaceae</taxon>
        <taxon>Aspergillus</taxon>
        <taxon>Aspergillus subgen. Nidulantes</taxon>
    </lineage>
</organism>